<dbReference type="PANTHER" id="PTHR47566:SF1">
    <property type="entry name" value="PROTEIN NUD1"/>
    <property type="match status" value="1"/>
</dbReference>
<dbReference type="RefSeq" id="WP_073210713.1">
    <property type="nucleotide sequence ID" value="NZ_FRBD01000023.1"/>
</dbReference>
<feature type="signal peptide" evidence="3">
    <location>
        <begin position="1"/>
        <end position="22"/>
    </location>
</feature>
<dbReference type="AlphaFoldDB" id="A0A1M6Y1G9"/>
<dbReference type="EMBL" id="FRBD01000023">
    <property type="protein sequence ID" value="SHL12026.1"/>
    <property type="molecule type" value="Genomic_DNA"/>
</dbReference>
<name>A0A1M6Y1G9_XYLRU</name>
<dbReference type="InterPro" id="IPR052574">
    <property type="entry name" value="CDIRP"/>
</dbReference>
<feature type="chain" id="PRO_5009922680" evidence="3">
    <location>
        <begin position="23"/>
        <end position="304"/>
    </location>
</feature>
<dbReference type="GO" id="GO:0035591">
    <property type="term" value="F:signaling adaptor activity"/>
    <property type="evidence" value="ECO:0007669"/>
    <property type="project" value="TreeGrafter"/>
</dbReference>
<keyword evidence="2" id="KW-0677">Repeat</keyword>
<evidence type="ECO:0000256" key="2">
    <source>
        <dbReference type="ARBA" id="ARBA00022737"/>
    </source>
</evidence>
<dbReference type="InterPro" id="IPR032675">
    <property type="entry name" value="LRR_dom_sf"/>
</dbReference>
<evidence type="ECO:0000313" key="5">
    <source>
        <dbReference type="Proteomes" id="UP000184130"/>
    </source>
</evidence>
<sequence length="304" mass="33607">MKKNLKTLAALACCIITTTVFTACNDVDDNPVSPIADGIIINGKNFPDPGFRSFLLGQDYGEDCVLTEAEIKNITQIDVSYSFIESLKGIEYFTALKRLDCEDCELTELDLSKNTALTFLDCCDNNLTSLNVSNNALLDSLDCCYNNLTELNVSKNTALRGLLCYENELTSLDLTKNTALEELDFEFNNITSIDLSNNVALKILYCAGNGITSLDVSKCTALEMLQCGPNKISGQNMDDLIGGLPQNTTSTLYKFNVIDTSYTKFTEENVCTKSQVAALKAKGWNPMQWDDDEYKWVDYPGSDD</sequence>
<dbReference type="SUPFAM" id="SSF52058">
    <property type="entry name" value="L domain-like"/>
    <property type="match status" value="1"/>
</dbReference>
<dbReference type="Gene3D" id="3.80.10.10">
    <property type="entry name" value="Ribonuclease Inhibitor"/>
    <property type="match status" value="1"/>
</dbReference>
<dbReference type="PROSITE" id="PS51257">
    <property type="entry name" value="PROKAR_LIPOPROTEIN"/>
    <property type="match status" value="1"/>
</dbReference>
<dbReference type="OrthoDB" id="1059339at2"/>
<keyword evidence="1" id="KW-0433">Leucine-rich repeat</keyword>
<protein>
    <submittedName>
        <fullName evidence="4">Uncharacterized protein</fullName>
    </submittedName>
</protein>
<evidence type="ECO:0000256" key="1">
    <source>
        <dbReference type="ARBA" id="ARBA00022614"/>
    </source>
</evidence>
<organism evidence="4 5">
    <name type="scientific">Xylanibacter ruminicola</name>
    <name type="common">Prevotella ruminicola</name>
    <dbReference type="NCBI Taxonomy" id="839"/>
    <lineage>
        <taxon>Bacteria</taxon>
        <taxon>Pseudomonadati</taxon>
        <taxon>Bacteroidota</taxon>
        <taxon>Bacteroidia</taxon>
        <taxon>Bacteroidales</taxon>
        <taxon>Prevotellaceae</taxon>
        <taxon>Xylanibacter</taxon>
    </lineage>
</organism>
<accession>A0A1M6Y1G9</accession>
<keyword evidence="3" id="KW-0732">Signal</keyword>
<proteinExistence type="predicted"/>
<gene>
    <name evidence="4" type="ORF">SAMN05216463_12354</name>
</gene>
<dbReference type="PANTHER" id="PTHR47566">
    <property type="match status" value="1"/>
</dbReference>
<reference evidence="4 5" key="1">
    <citation type="submission" date="2016-11" db="EMBL/GenBank/DDBJ databases">
        <authorList>
            <person name="Jaros S."/>
            <person name="Januszkiewicz K."/>
            <person name="Wedrychowicz H."/>
        </authorList>
    </citation>
    <scope>NUCLEOTIDE SEQUENCE [LARGE SCALE GENOMIC DNA]</scope>
    <source>
        <strain evidence="4 5">KHT3</strain>
    </source>
</reference>
<dbReference type="Proteomes" id="UP000184130">
    <property type="component" value="Unassembled WGS sequence"/>
</dbReference>
<evidence type="ECO:0000256" key="3">
    <source>
        <dbReference type="SAM" id="SignalP"/>
    </source>
</evidence>
<evidence type="ECO:0000313" key="4">
    <source>
        <dbReference type="EMBL" id="SHL12026.1"/>
    </source>
</evidence>